<keyword evidence="7 10" id="KW-0822">Tryptophan biosynthesis</keyword>
<dbReference type="FunFam" id="3.20.20.70:FF:000075">
    <property type="entry name" value="Tryptophan biosynthesis protein TRP1"/>
    <property type="match status" value="1"/>
</dbReference>
<dbReference type="EMBL" id="SMBT01000003">
    <property type="protein sequence ID" value="TCU88851.1"/>
    <property type="molecule type" value="Genomic_DNA"/>
</dbReference>
<dbReference type="SUPFAM" id="SSF51366">
    <property type="entry name" value="Ribulose-phoshate binding barrel"/>
    <property type="match status" value="1"/>
</dbReference>
<evidence type="ECO:0000256" key="8">
    <source>
        <dbReference type="ARBA" id="ARBA00023141"/>
    </source>
</evidence>
<evidence type="ECO:0000313" key="14">
    <source>
        <dbReference type="Proteomes" id="UP000255108"/>
    </source>
</evidence>
<dbReference type="Proteomes" id="UP000255108">
    <property type="component" value="Unassembled WGS sequence"/>
</dbReference>
<evidence type="ECO:0000256" key="1">
    <source>
        <dbReference type="ARBA" id="ARBA00001164"/>
    </source>
</evidence>
<dbReference type="GO" id="GO:0004640">
    <property type="term" value="F:phosphoribosylanthranilate isomerase activity"/>
    <property type="evidence" value="ECO:0007669"/>
    <property type="project" value="UniProtKB-UniRule"/>
</dbReference>
<gene>
    <name evidence="10 12" type="primary">trpF</name>
    <name evidence="13" type="ORF">EV682_103435</name>
    <name evidence="12" type="ORF">NCTC11159_02148</name>
</gene>
<evidence type="ECO:0000256" key="4">
    <source>
        <dbReference type="ARBA" id="ARBA00012572"/>
    </source>
</evidence>
<evidence type="ECO:0000313" key="15">
    <source>
        <dbReference type="Proteomes" id="UP000295794"/>
    </source>
</evidence>
<keyword evidence="6 10" id="KW-0028">Amino-acid biosynthesis</keyword>
<evidence type="ECO:0000313" key="13">
    <source>
        <dbReference type="EMBL" id="TCU88851.1"/>
    </source>
</evidence>
<dbReference type="EC" id="5.3.1.24" evidence="4 10"/>
<keyword evidence="15" id="KW-1185">Reference proteome</keyword>
<dbReference type="HAMAP" id="MF_00135">
    <property type="entry name" value="PRAI"/>
    <property type="match status" value="1"/>
</dbReference>
<evidence type="ECO:0000259" key="11">
    <source>
        <dbReference type="Pfam" id="PF00697"/>
    </source>
</evidence>
<evidence type="ECO:0000256" key="10">
    <source>
        <dbReference type="HAMAP-Rule" id="MF_00135"/>
    </source>
</evidence>
<dbReference type="OrthoDB" id="9796196at2"/>
<dbReference type="Pfam" id="PF00697">
    <property type="entry name" value="PRAI"/>
    <property type="match status" value="1"/>
</dbReference>
<evidence type="ECO:0000256" key="2">
    <source>
        <dbReference type="ARBA" id="ARBA00004664"/>
    </source>
</evidence>
<name>A0A377Q715_9NEIS</name>
<evidence type="ECO:0000256" key="6">
    <source>
        <dbReference type="ARBA" id="ARBA00022605"/>
    </source>
</evidence>
<dbReference type="NCBIfam" id="NF002299">
    <property type="entry name" value="PRK01222.1-6"/>
    <property type="match status" value="1"/>
</dbReference>
<dbReference type="PANTHER" id="PTHR42894:SF1">
    <property type="entry name" value="N-(5'-PHOSPHORIBOSYL)ANTHRANILATE ISOMERASE"/>
    <property type="match status" value="1"/>
</dbReference>
<comment type="pathway">
    <text evidence="2 10">Amino-acid biosynthesis; L-tryptophan biosynthesis; L-tryptophan from chorismate: step 3/5.</text>
</comment>
<keyword evidence="9 10" id="KW-0413">Isomerase</keyword>
<evidence type="ECO:0000313" key="12">
    <source>
        <dbReference type="EMBL" id="STQ91076.1"/>
    </source>
</evidence>
<evidence type="ECO:0000256" key="5">
    <source>
        <dbReference type="ARBA" id="ARBA00022272"/>
    </source>
</evidence>
<dbReference type="InterPro" id="IPR001240">
    <property type="entry name" value="PRAI_dom"/>
</dbReference>
<dbReference type="Gene3D" id="3.20.20.70">
    <property type="entry name" value="Aldolase class I"/>
    <property type="match status" value="1"/>
</dbReference>
<proteinExistence type="inferred from homology"/>
<reference evidence="13 15" key="2">
    <citation type="submission" date="2019-03" db="EMBL/GenBank/DDBJ databases">
        <title>Genomic Encyclopedia of Type Strains, Phase IV (KMG-IV): sequencing the most valuable type-strain genomes for metagenomic binning, comparative biology and taxonomic classification.</title>
        <authorList>
            <person name="Goeker M."/>
        </authorList>
    </citation>
    <scope>NUCLEOTIDE SEQUENCE [LARGE SCALE GENOMIC DNA]</scope>
    <source>
        <strain evidence="13 15">DSM 3764</strain>
    </source>
</reference>
<protein>
    <recommendedName>
        <fullName evidence="5 10">N-(5'-phosphoribosyl)anthranilate isomerase</fullName>
        <shortName evidence="10">PRAI</shortName>
        <ecNumber evidence="4 10">5.3.1.24</ecNumber>
    </recommendedName>
</protein>
<comment type="similarity">
    <text evidence="3 10">Belongs to the TrpF family.</text>
</comment>
<accession>A0A377Q715</accession>
<dbReference type="InterPro" id="IPR013785">
    <property type="entry name" value="Aldolase_TIM"/>
</dbReference>
<dbReference type="InterPro" id="IPR044643">
    <property type="entry name" value="TrpF_fam"/>
</dbReference>
<dbReference type="EMBL" id="UGHR01000001">
    <property type="protein sequence ID" value="STQ91076.1"/>
    <property type="molecule type" value="Genomic_DNA"/>
</dbReference>
<dbReference type="AlphaFoldDB" id="A0A377Q715"/>
<evidence type="ECO:0000256" key="9">
    <source>
        <dbReference type="ARBA" id="ARBA00023235"/>
    </source>
</evidence>
<feature type="domain" description="N-(5'phosphoribosyl) anthranilate isomerase (PRAI)" evidence="11">
    <location>
        <begin position="5"/>
        <end position="202"/>
    </location>
</feature>
<evidence type="ECO:0000256" key="3">
    <source>
        <dbReference type="ARBA" id="ARBA00007571"/>
    </source>
</evidence>
<sequence>MNPRIKICGLLDPEMARRTAELGADAIGLVFYPPSPRHVEIAVAAQIVAALPAFVSSVGLFVNAEAAFVRSVLDRVPLDILQFHGDETPEYCRQFGRPYLKALRVTPDINLVEYAQRFVDALCKGILVDAFVEGVPGGTGEAFDWDLLPKDLSLPLVLSGGLHPDNVYEAICKVRPWAVDVSSGVESSKGIKDAAKIAAFINQAERKAHD</sequence>
<comment type="catalytic activity">
    <reaction evidence="1 10">
        <text>N-(5-phospho-beta-D-ribosyl)anthranilate = 1-(2-carboxyphenylamino)-1-deoxy-D-ribulose 5-phosphate</text>
        <dbReference type="Rhea" id="RHEA:21540"/>
        <dbReference type="ChEBI" id="CHEBI:18277"/>
        <dbReference type="ChEBI" id="CHEBI:58613"/>
        <dbReference type="EC" id="5.3.1.24"/>
    </reaction>
</comment>
<dbReference type="UniPathway" id="UPA00035">
    <property type="reaction ID" value="UER00042"/>
</dbReference>
<dbReference type="InterPro" id="IPR011060">
    <property type="entry name" value="RibuloseP-bd_barrel"/>
</dbReference>
<dbReference type="PANTHER" id="PTHR42894">
    <property type="entry name" value="N-(5'-PHOSPHORIBOSYL)ANTHRANILATE ISOMERASE"/>
    <property type="match status" value="1"/>
</dbReference>
<reference evidence="12 14" key="1">
    <citation type="submission" date="2018-06" db="EMBL/GenBank/DDBJ databases">
        <authorList>
            <consortium name="Pathogen Informatics"/>
            <person name="Doyle S."/>
        </authorList>
    </citation>
    <scope>NUCLEOTIDE SEQUENCE [LARGE SCALE GENOMIC DNA]</scope>
    <source>
        <strain evidence="12 14">NCTC11159</strain>
    </source>
</reference>
<dbReference type="NCBIfam" id="NF002298">
    <property type="entry name" value="PRK01222.1-4"/>
    <property type="match status" value="1"/>
</dbReference>
<keyword evidence="8 10" id="KW-0057">Aromatic amino acid biosynthesis</keyword>
<dbReference type="CDD" id="cd00405">
    <property type="entry name" value="PRAI"/>
    <property type="match status" value="1"/>
</dbReference>
<dbReference type="Proteomes" id="UP000295794">
    <property type="component" value="Unassembled WGS sequence"/>
</dbReference>
<dbReference type="RefSeq" id="WP_115227326.1">
    <property type="nucleotide sequence ID" value="NZ_CAWOLO010000003.1"/>
</dbReference>
<evidence type="ECO:0000256" key="7">
    <source>
        <dbReference type="ARBA" id="ARBA00022822"/>
    </source>
</evidence>
<organism evidence="12 14">
    <name type="scientific">Iodobacter fluviatilis</name>
    <dbReference type="NCBI Taxonomy" id="537"/>
    <lineage>
        <taxon>Bacteria</taxon>
        <taxon>Pseudomonadati</taxon>
        <taxon>Pseudomonadota</taxon>
        <taxon>Betaproteobacteria</taxon>
        <taxon>Neisseriales</taxon>
        <taxon>Chitinibacteraceae</taxon>
        <taxon>Iodobacter</taxon>
    </lineage>
</organism>
<dbReference type="GO" id="GO:0000162">
    <property type="term" value="P:L-tryptophan biosynthetic process"/>
    <property type="evidence" value="ECO:0007669"/>
    <property type="project" value="UniProtKB-UniRule"/>
</dbReference>